<keyword evidence="1" id="KW-1133">Transmembrane helix</keyword>
<keyword evidence="1" id="KW-0472">Membrane</keyword>
<feature type="transmembrane region" description="Helical" evidence="1">
    <location>
        <begin position="7"/>
        <end position="27"/>
    </location>
</feature>
<keyword evidence="3" id="KW-1185">Reference proteome</keyword>
<comment type="caution">
    <text evidence="2">The sequence shown here is derived from an EMBL/GenBank/DDBJ whole genome shotgun (WGS) entry which is preliminary data.</text>
</comment>
<proteinExistence type="predicted"/>
<keyword evidence="1" id="KW-0812">Transmembrane</keyword>
<sequence>MHFSLETIGWALGTVSPITNGIVASLVPWMTRWFGTRPMLVISVIAFSVCNGLSMLYIQSNHNAAMLNICIASNAIGSVISVLIYRALLRWADGEQSATDYAVLCGGSRLVATGAIMLLPPIISQFGWGDFYGAATLVLLLSALAFASKEKMHN</sequence>
<dbReference type="Proteomes" id="UP000033618">
    <property type="component" value="Unassembled WGS sequence"/>
</dbReference>
<feature type="transmembrane region" description="Helical" evidence="1">
    <location>
        <begin position="39"/>
        <end position="58"/>
    </location>
</feature>
<evidence type="ECO:0000313" key="2">
    <source>
        <dbReference type="EMBL" id="KKB60766.1"/>
    </source>
</evidence>
<name>A0A0F5JSF2_9BURK</name>
<accession>A0A0F5JSF2</accession>
<dbReference type="InterPro" id="IPR036259">
    <property type="entry name" value="MFS_trans_sf"/>
</dbReference>
<dbReference type="AlphaFoldDB" id="A0A0F5JSF2"/>
<dbReference type="STRING" id="28092.WM40_27295"/>
<organism evidence="2 3">
    <name type="scientific">Robbsia andropogonis</name>
    <dbReference type="NCBI Taxonomy" id="28092"/>
    <lineage>
        <taxon>Bacteria</taxon>
        <taxon>Pseudomonadati</taxon>
        <taxon>Pseudomonadota</taxon>
        <taxon>Betaproteobacteria</taxon>
        <taxon>Burkholderiales</taxon>
        <taxon>Burkholderiaceae</taxon>
        <taxon>Robbsia</taxon>
    </lineage>
</organism>
<dbReference type="EMBL" id="LAQU01000229">
    <property type="protein sequence ID" value="KKB60766.1"/>
    <property type="molecule type" value="Genomic_DNA"/>
</dbReference>
<dbReference type="PATRIC" id="fig|28092.6.peg.6471"/>
<gene>
    <name evidence="2" type="ORF">WM40_27295</name>
</gene>
<reference evidence="2 3" key="1">
    <citation type="submission" date="2015-03" db="EMBL/GenBank/DDBJ databases">
        <title>Draft Genome Sequence of Burkholderia andropogonis type strain ICMP2807, isolated from Sorghum bicolor.</title>
        <authorList>
            <person name="Lopes-Santos L."/>
            <person name="Castro D.B."/>
            <person name="Ottoboni L.M."/>
            <person name="Park D."/>
            <person name="Weirc B.S."/>
            <person name="Destefano S.A."/>
        </authorList>
    </citation>
    <scope>NUCLEOTIDE SEQUENCE [LARGE SCALE GENOMIC DNA]</scope>
    <source>
        <strain evidence="2 3">ICMP2807</strain>
    </source>
</reference>
<feature type="transmembrane region" description="Helical" evidence="1">
    <location>
        <begin position="64"/>
        <end position="89"/>
    </location>
</feature>
<dbReference type="SUPFAM" id="SSF103473">
    <property type="entry name" value="MFS general substrate transporter"/>
    <property type="match status" value="1"/>
</dbReference>
<evidence type="ECO:0008006" key="4">
    <source>
        <dbReference type="Google" id="ProtNLM"/>
    </source>
</evidence>
<evidence type="ECO:0000256" key="1">
    <source>
        <dbReference type="SAM" id="Phobius"/>
    </source>
</evidence>
<dbReference type="Gene3D" id="1.20.1250.20">
    <property type="entry name" value="MFS general substrate transporter like domains"/>
    <property type="match status" value="1"/>
</dbReference>
<evidence type="ECO:0000313" key="3">
    <source>
        <dbReference type="Proteomes" id="UP000033618"/>
    </source>
</evidence>
<feature type="transmembrane region" description="Helical" evidence="1">
    <location>
        <begin position="131"/>
        <end position="148"/>
    </location>
</feature>
<protein>
    <recommendedName>
        <fullName evidence="4">Major facilitator superfamily (MFS) profile domain-containing protein</fullName>
    </recommendedName>
</protein>